<comment type="caution">
    <text evidence="2">The sequence shown here is derived from an EMBL/GenBank/DDBJ whole genome shotgun (WGS) entry which is preliminary data.</text>
</comment>
<dbReference type="EMBL" id="MCGO01000041">
    <property type="protein sequence ID" value="ORY39155.1"/>
    <property type="molecule type" value="Genomic_DNA"/>
</dbReference>
<dbReference type="AlphaFoldDB" id="A0A1Y2BYL3"/>
<feature type="compositionally biased region" description="Basic and acidic residues" evidence="1">
    <location>
        <begin position="1"/>
        <end position="11"/>
    </location>
</feature>
<name>A0A1Y2BYL3_9FUNG</name>
<sequence>MTKVDPPDHGKVYTSSSSNQHRLNIYIPNDSTSTGPNSKVSNFNTLTSAHPQHTTIRISHIVQNDAPVSCQNFDSVQALLATPELTACLESPMSIDAIFGGPTAEVGSLAPVAPPSQPESPTVHVTATVESNALEVILDSDLEGMPLPELLRLCYRRNRETQSSLKRNHAELMKAWRRDEPRRGVQH</sequence>
<reference evidence="2 3" key="1">
    <citation type="submission" date="2016-07" db="EMBL/GenBank/DDBJ databases">
        <title>Pervasive Adenine N6-methylation of Active Genes in Fungi.</title>
        <authorList>
            <consortium name="DOE Joint Genome Institute"/>
            <person name="Mondo S.J."/>
            <person name="Dannebaum R.O."/>
            <person name="Kuo R.C."/>
            <person name="Labutti K."/>
            <person name="Haridas S."/>
            <person name="Kuo A."/>
            <person name="Salamov A."/>
            <person name="Ahrendt S.R."/>
            <person name="Lipzen A."/>
            <person name="Sullivan W."/>
            <person name="Andreopoulos W.B."/>
            <person name="Clum A."/>
            <person name="Lindquist E."/>
            <person name="Daum C."/>
            <person name="Ramamoorthy G.K."/>
            <person name="Gryganskyi A."/>
            <person name="Culley D."/>
            <person name="Magnuson J.K."/>
            <person name="James T.Y."/>
            <person name="O'Malley M.A."/>
            <person name="Stajich J.E."/>
            <person name="Spatafora J.W."/>
            <person name="Visel A."/>
            <person name="Grigoriev I.V."/>
        </authorList>
    </citation>
    <scope>NUCLEOTIDE SEQUENCE [LARGE SCALE GENOMIC DNA]</scope>
    <source>
        <strain evidence="2 3">JEL800</strain>
    </source>
</reference>
<accession>A0A1Y2BYL3</accession>
<evidence type="ECO:0000313" key="3">
    <source>
        <dbReference type="Proteomes" id="UP000193642"/>
    </source>
</evidence>
<protein>
    <submittedName>
        <fullName evidence="2">Uncharacterized protein</fullName>
    </submittedName>
</protein>
<dbReference type="Proteomes" id="UP000193642">
    <property type="component" value="Unassembled WGS sequence"/>
</dbReference>
<keyword evidence="3" id="KW-1185">Reference proteome</keyword>
<gene>
    <name evidence="2" type="ORF">BCR33DRAFT_741224</name>
</gene>
<evidence type="ECO:0000313" key="2">
    <source>
        <dbReference type="EMBL" id="ORY39155.1"/>
    </source>
</evidence>
<proteinExistence type="predicted"/>
<feature type="region of interest" description="Disordered" evidence="1">
    <location>
        <begin position="1"/>
        <end position="21"/>
    </location>
</feature>
<evidence type="ECO:0000256" key="1">
    <source>
        <dbReference type="SAM" id="MobiDB-lite"/>
    </source>
</evidence>
<organism evidence="2 3">
    <name type="scientific">Rhizoclosmatium globosum</name>
    <dbReference type="NCBI Taxonomy" id="329046"/>
    <lineage>
        <taxon>Eukaryota</taxon>
        <taxon>Fungi</taxon>
        <taxon>Fungi incertae sedis</taxon>
        <taxon>Chytridiomycota</taxon>
        <taxon>Chytridiomycota incertae sedis</taxon>
        <taxon>Chytridiomycetes</taxon>
        <taxon>Chytridiales</taxon>
        <taxon>Chytriomycetaceae</taxon>
        <taxon>Rhizoclosmatium</taxon>
    </lineage>
</organism>